<gene>
    <name evidence="3" type="ORF">DFR29_11115</name>
</gene>
<organism evidence="3 4">
    <name type="scientific">Tahibacter aquaticus</name>
    <dbReference type="NCBI Taxonomy" id="520092"/>
    <lineage>
        <taxon>Bacteria</taxon>
        <taxon>Pseudomonadati</taxon>
        <taxon>Pseudomonadota</taxon>
        <taxon>Gammaproteobacteria</taxon>
        <taxon>Lysobacterales</taxon>
        <taxon>Rhodanobacteraceae</taxon>
        <taxon>Tahibacter</taxon>
    </lineage>
</organism>
<feature type="chain" id="PRO_5020613806" evidence="2">
    <location>
        <begin position="24"/>
        <end position="125"/>
    </location>
</feature>
<reference evidence="3 4" key="1">
    <citation type="submission" date="2019-03" db="EMBL/GenBank/DDBJ databases">
        <title>Genomic Encyclopedia of Type Strains, Phase IV (KMG-IV): sequencing the most valuable type-strain genomes for metagenomic binning, comparative biology and taxonomic classification.</title>
        <authorList>
            <person name="Goeker M."/>
        </authorList>
    </citation>
    <scope>NUCLEOTIDE SEQUENCE [LARGE SCALE GENOMIC DNA]</scope>
    <source>
        <strain evidence="3 4">DSM 21667</strain>
    </source>
</reference>
<feature type="region of interest" description="Disordered" evidence="1">
    <location>
        <begin position="76"/>
        <end position="125"/>
    </location>
</feature>
<proteinExistence type="predicted"/>
<sequence length="125" mass="12935">MLTITRTLLLLMSLSALSGIVRADDFMLGGAPTLAMAQVRQDCDIPPSSTAQARVIYHDGQQAPISVPVDSRAVVSDDISTPGGDSAELSRGAGSVNLPSAEPAVPQKPRGGGLRWQSVLPGSIK</sequence>
<evidence type="ECO:0000313" key="3">
    <source>
        <dbReference type="EMBL" id="TDR41103.1"/>
    </source>
</evidence>
<dbReference type="Proteomes" id="UP000295293">
    <property type="component" value="Unassembled WGS sequence"/>
</dbReference>
<protein>
    <submittedName>
        <fullName evidence="3">Uncharacterized protein</fullName>
    </submittedName>
</protein>
<keyword evidence="4" id="KW-1185">Reference proteome</keyword>
<dbReference type="EMBL" id="SNZH01000011">
    <property type="protein sequence ID" value="TDR41103.1"/>
    <property type="molecule type" value="Genomic_DNA"/>
</dbReference>
<evidence type="ECO:0000256" key="2">
    <source>
        <dbReference type="SAM" id="SignalP"/>
    </source>
</evidence>
<accession>A0A4R6YSD7</accession>
<comment type="caution">
    <text evidence="3">The sequence shown here is derived from an EMBL/GenBank/DDBJ whole genome shotgun (WGS) entry which is preliminary data.</text>
</comment>
<evidence type="ECO:0000256" key="1">
    <source>
        <dbReference type="SAM" id="MobiDB-lite"/>
    </source>
</evidence>
<feature type="signal peptide" evidence="2">
    <location>
        <begin position="1"/>
        <end position="23"/>
    </location>
</feature>
<dbReference type="AlphaFoldDB" id="A0A4R6YSD7"/>
<dbReference type="RefSeq" id="WP_133819864.1">
    <property type="nucleotide sequence ID" value="NZ_SNZH01000011.1"/>
</dbReference>
<keyword evidence="2" id="KW-0732">Signal</keyword>
<name>A0A4R6YSD7_9GAMM</name>
<evidence type="ECO:0000313" key="4">
    <source>
        <dbReference type="Proteomes" id="UP000295293"/>
    </source>
</evidence>